<evidence type="ECO:0000256" key="1">
    <source>
        <dbReference type="SAM" id="MobiDB-lite"/>
    </source>
</evidence>
<reference evidence="2 3" key="1">
    <citation type="journal article" date="2019" name="Commun. Biol.">
        <title>The bagworm genome reveals a unique fibroin gene that provides high tensile strength.</title>
        <authorList>
            <person name="Kono N."/>
            <person name="Nakamura H."/>
            <person name="Ohtoshi R."/>
            <person name="Tomita M."/>
            <person name="Numata K."/>
            <person name="Arakawa K."/>
        </authorList>
    </citation>
    <scope>NUCLEOTIDE SEQUENCE [LARGE SCALE GENOMIC DNA]</scope>
</reference>
<dbReference type="OrthoDB" id="97058at2759"/>
<accession>A0A4C1VG49</accession>
<sequence>MTSQVAQTLMDHGELAQYLFRLAKDSEQSAAIRKLQYGKSKVIKTSPGVLIVPMTAPGRAGGQFPRAAPPYESSSRVDGHRQGHSQPQKGQQSVANFFVVNRISNRGIGLLEGEKPLELPFTGRNATTEAATSCLYSYKYEKNTDMSVFPSNIQEMQCQLKQIGEEISEEYKHFISAWTGKTKKNGKSPFGAWKNKIFDINTLKVFDVVVNSNIPTEKRTWEKKVFVACFGEYVKSLVSNFVIALVTMVASSPNPHDTRDEGSSITFHFSLANFNVATKEGSTRDKRCDYCARRSPNGYLELLKKMSLVLVQKETRLVPFSSSTESAYC</sequence>
<dbReference type="AlphaFoldDB" id="A0A4C1VG49"/>
<gene>
    <name evidence="2" type="ORF">EVAR_34629_1</name>
</gene>
<comment type="caution">
    <text evidence="2">The sequence shown here is derived from an EMBL/GenBank/DDBJ whole genome shotgun (WGS) entry which is preliminary data.</text>
</comment>
<organism evidence="2 3">
    <name type="scientific">Eumeta variegata</name>
    <name type="common">Bagworm moth</name>
    <name type="synonym">Eumeta japonica</name>
    <dbReference type="NCBI Taxonomy" id="151549"/>
    <lineage>
        <taxon>Eukaryota</taxon>
        <taxon>Metazoa</taxon>
        <taxon>Ecdysozoa</taxon>
        <taxon>Arthropoda</taxon>
        <taxon>Hexapoda</taxon>
        <taxon>Insecta</taxon>
        <taxon>Pterygota</taxon>
        <taxon>Neoptera</taxon>
        <taxon>Endopterygota</taxon>
        <taxon>Lepidoptera</taxon>
        <taxon>Glossata</taxon>
        <taxon>Ditrysia</taxon>
        <taxon>Tineoidea</taxon>
        <taxon>Psychidae</taxon>
        <taxon>Oiketicinae</taxon>
        <taxon>Eumeta</taxon>
    </lineage>
</organism>
<dbReference type="EMBL" id="BGZK01000336">
    <property type="protein sequence ID" value="GBP37593.1"/>
    <property type="molecule type" value="Genomic_DNA"/>
</dbReference>
<dbReference type="Proteomes" id="UP000299102">
    <property type="component" value="Unassembled WGS sequence"/>
</dbReference>
<feature type="region of interest" description="Disordered" evidence="1">
    <location>
        <begin position="59"/>
        <end position="91"/>
    </location>
</feature>
<evidence type="ECO:0000313" key="3">
    <source>
        <dbReference type="Proteomes" id="UP000299102"/>
    </source>
</evidence>
<keyword evidence="3" id="KW-1185">Reference proteome</keyword>
<protein>
    <submittedName>
        <fullName evidence="2">Uncharacterized protein</fullName>
    </submittedName>
</protein>
<proteinExistence type="predicted"/>
<name>A0A4C1VG49_EUMVA</name>
<evidence type="ECO:0000313" key="2">
    <source>
        <dbReference type="EMBL" id="GBP37593.1"/>
    </source>
</evidence>